<name>A0A8J4VN91_9ROSI</name>
<dbReference type="CDD" id="cd15519">
    <property type="entry name" value="PHD1_Lid2p_like"/>
    <property type="match status" value="1"/>
</dbReference>
<feature type="domain" description="PHD-type" evidence="8">
    <location>
        <begin position="322"/>
        <end position="372"/>
    </location>
</feature>
<evidence type="ECO:0000256" key="4">
    <source>
        <dbReference type="ARBA" id="ARBA00022833"/>
    </source>
</evidence>
<dbReference type="PANTHER" id="PTHR47162">
    <property type="entry name" value="OS02G0192300 PROTEIN"/>
    <property type="match status" value="1"/>
</dbReference>
<dbReference type="SUPFAM" id="SSF55753">
    <property type="entry name" value="Actin depolymerizing proteins"/>
    <property type="match status" value="1"/>
</dbReference>
<comment type="subcellular location">
    <subcellularLocation>
        <location evidence="1">Nucleus</location>
    </subcellularLocation>
</comment>
<proteinExistence type="predicted"/>
<dbReference type="Gene3D" id="3.40.20.10">
    <property type="entry name" value="Severin"/>
    <property type="match status" value="1"/>
</dbReference>
<dbReference type="PROSITE" id="PS01359">
    <property type="entry name" value="ZF_PHD_1"/>
    <property type="match status" value="1"/>
</dbReference>
<dbReference type="InterPro" id="IPR013083">
    <property type="entry name" value="Znf_RING/FYVE/PHD"/>
</dbReference>
<keyword evidence="5" id="KW-0539">Nucleus</keyword>
<keyword evidence="10" id="KW-1185">Reference proteome</keyword>
<dbReference type="GO" id="GO:0008270">
    <property type="term" value="F:zinc ion binding"/>
    <property type="evidence" value="ECO:0007669"/>
    <property type="project" value="UniProtKB-KW"/>
</dbReference>
<dbReference type="SMART" id="SM00249">
    <property type="entry name" value="PHD"/>
    <property type="match status" value="1"/>
</dbReference>
<dbReference type="Pfam" id="PF15612">
    <property type="entry name" value="WHIM1"/>
    <property type="match status" value="1"/>
</dbReference>
<evidence type="ECO:0000256" key="3">
    <source>
        <dbReference type="ARBA" id="ARBA00022771"/>
    </source>
</evidence>
<keyword evidence="4" id="KW-0862">Zinc</keyword>
<organism evidence="9 10">
    <name type="scientific">Castanea mollissima</name>
    <name type="common">Chinese chestnut</name>
    <dbReference type="NCBI Taxonomy" id="60419"/>
    <lineage>
        <taxon>Eukaryota</taxon>
        <taxon>Viridiplantae</taxon>
        <taxon>Streptophyta</taxon>
        <taxon>Embryophyta</taxon>
        <taxon>Tracheophyta</taxon>
        <taxon>Spermatophyta</taxon>
        <taxon>Magnoliopsida</taxon>
        <taxon>eudicotyledons</taxon>
        <taxon>Gunneridae</taxon>
        <taxon>Pentapetalae</taxon>
        <taxon>rosids</taxon>
        <taxon>fabids</taxon>
        <taxon>Fagales</taxon>
        <taxon>Fagaceae</taxon>
        <taxon>Castanea</taxon>
    </lineage>
</organism>
<dbReference type="OrthoDB" id="1903104at2759"/>
<protein>
    <recommendedName>
        <fullName evidence="8">PHD-type domain-containing protein</fullName>
    </recommendedName>
</protein>
<dbReference type="Gene3D" id="3.30.40.10">
    <property type="entry name" value="Zinc/RING finger domain, C3HC4 (zinc finger)"/>
    <property type="match status" value="1"/>
</dbReference>
<dbReference type="Proteomes" id="UP000737018">
    <property type="component" value="Unassembled WGS sequence"/>
</dbReference>
<sequence>MQANHRSEVIWNGQDPRSLKCRARSEKAAPPCGTRGHKHGHKAGPEASDEGHARPPPHYTRRRKVQKKLKVNQPMIQAETKLQLQLSHPQPLVMQKVIHPLPSLKKSLKLLLVCENSHLMILSWQQEILDLKVFWVKEVLVVFKGWIEENGTAPVKPGTGLTVAVKTLNHDGLQGHKEWLAEVNFLGDLYMSSCLEGAWKTIYLEVWRVNGDELSLLPAPEQTKFYRGDCYVVQFTYPGNERYENLFYAWIGCSSVMEDRRDDISHMNAIVDSTKGDPVLVLNFVPKLVDNETGGCSSAEAKNKMGDINECARENPKAPSDEGVCKLCGVNKDDKKVLLCDMCDSGYHTYCLNPPLAKIPHGNWYCPSCVTGNCFSQGPSQSSEVISRFRKKRCQREFNHRFPKALAHLVTTMAMKEYWEYTVEERILLLKFLCDEVLNSAKIREHLEQCASMSADLQ</sequence>
<dbReference type="Gene3D" id="3.30.200.20">
    <property type="entry name" value="Phosphorylase Kinase, domain 1"/>
    <property type="match status" value="1"/>
</dbReference>
<dbReference type="InterPro" id="IPR001965">
    <property type="entry name" value="Znf_PHD"/>
</dbReference>
<evidence type="ECO:0000313" key="10">
    <source>
        <dbReference type="Proteomes" id="UP000737018"/>
    </source>
</evidence>
<dbReference type="InterPro" id="IPR011011">
    <property type="entry name" value="Znf_FYVE_PHD"/>
</dbReference>
<dbReference type="PROSITE" id="PS50016">
    <property type="entry name" value="ZF_PHD_2"/>
    <property type="match status" value="1"/>
</dbReference>
<dbReference type="InterPro" id="IPR019786">
    <property type="entry name" value="Zinc_finger_PHD-type_CS"/>
</dbReference>
<evidence type="ECO:0000256" key="7">
    <source>
        <dbReference type="SAM" id="MobiDB-lite"/>
    </source>
</evidence>
<dbReference type="GO" id="GO:0005634">
    <property type="term" value="C:nucleus"/>
    <property type="evidence" value="ECO:0007669"/>
    <property type="project" value="UniProtKB-SubCell"/>
</dbReference>
<evidence type="ECO:0000259" key="8">
    <source>
        <dbReference type="PROSITE" id="PS50016"/>
    </source>
</evidence>
<evidence type="ECO:0000256" key="5">
    <source>
        <dbReference type="ARBA" id="ARBA00023242"/>
    </source>
</evidence>
<gene>
    <name evidence="9" type="ORF">CMV_012053</name>
</gene>
<dbReference type="SUPFAM" id="SSF57903">
    <property type="entry name" value="FYVE/PHD zinc finger"/>
    <property type="match status" value="1"/>
</dbReference>
<dbReference type="InterPro" id="IPR019787">
    <property type="entry name" value="Znf_PHD-finger"/>
</dbReference>
<reference evidence="9" key="1">
    <citation type="submission" date="2020-03" db="EMBL/GenBank/DDBJ databases">
        <title>Castanea mollissima Vanexum genome sequencing.</title>
        <authorList>
            <person name="Staton M."/>
        </authorList>
    </citation>
    <scope>NUCLEOTIDE SEQUENCE</scope>
    <source>
        <tissue evidence="9">Leaf</tissue>
    </source>
</reference>
<dbReference type="EMBL" id="JRKL02001518">
    <property type="protein sequence ID" value="KAF3963580.1"/>
    <property type="molecule type" value="Genomic_DNA"/>
</dbReference>
<evidence type="ECO:0000256" key="6">
    <source>
        <dbReference type="PROSITE-ProRule" id="PRU00146"/>
    </source>
</evidence>
<dbReference type="InterPro" id="IPR028942">
    <property type="entry name" value="WHIM1_dom"/>
</dbReference>
<dbReference type="AlphaFoldDB" id="A0A8J4VN91"/>
<dbReference type="Pfam" id="PF00628">
    <property type="entry name" value="PHD"/>
    <property type="match status" value="1"/>
</dbReference>
<keyword evidence="3 6" id="KW-0863">Zinc-finger</keyword>
<comment type="caution">
    <text evidence="9">The sequence shown here is derived from an EMBL/GenBank/DDBJ whole genome shotgun (WGS) entry which is preliminary data.</text>
</comment>
<keyword evidence="2" id="KW-0479">Metal-binding</keyword>
<dbReference type="InterPro" id="IPR029006">
    <property type="entry name" value="ADF-H/Gelsolin-like_dom_sf"/>
</dbReference>
<evidence type="ECO:0000313" key="9">
    <source>
        <dbReference type="EMBL" id="KAF3963580.1"/>
    </source>
</evidence>
<feature type="region of interest" description="Disordered" evidence="7">
    <location>
        <begin position="1"/>
        <end position="67"/>
    </location>
</feature>
<dbReference type="PANTHER" id="PTHR47162:SF10">
    <property type="entry name" value="METHYL-CPG-BINDING DOMAIN-CONTAINING PROTEIN 9 ISOFORM X1"/>
    <property type="match status" value="1"/>
</dbReference>
<evidence type="ECO:0000256" key="2">
    <source>
        <dbReference type="ARBA" id="ARBA00022723"/>
    </source>
</evidence>
<evidence type="ECO:0000256" key="1">
    <source>
        <dbReference type="ARBA" id="ARBA00004123"/>
    </source>
</evidence>
<accession>A0A8J4VN91</accession>
<dbReference type="GO" id="GO:0000785">
    <property type="term" value="C:chromatin"/>
    <property type="evidence" value="ECO:0007669"/>
    <property type="project" value="UniProtKB-ARBA"/>
</dbReference>